<dbReference type="Pfam" id="PF10311">
    <property type="entry name" value="Ilm1"/>
    <property type="match status" value="1"/>
</dbReference>
<dbReference type="PANTHER" id="PTHR28029">
    <property type="entry name" value="PROTEIN ILM1"/>
    <property type="match status" value="1"/>
</dbReference>
<feature type="transmembrane region" description="Helical" evidence="2">
    <location>
        <begin position="271"/>
        <end position="290"/>
    </location>
</feature>
<gene>
    <name evidence="3" type="ORF">MCYG_07226</name>
</gene>
<organism evidence="3 4">
    <name type="scientific">Arthroderma otae (strain ATCC MYA-4605 / CBS 113480)</name>
    <name type="common">Microsporum canis</name>
    <dbReference type="NCBI Taxonomy" id="554155"/>
    <lineage>
        <taxon>Eukaryota</taxon>
        <taxon>Fungi</taxon>
        <taxon>Dikarya</taxon>
        <taxon>Ascomycota</taxon>
        <taxon>Pezizomycotina</taxon>
        <taxon>Eurotiomycetes</taxon>
        <taxon>Eurotiomycetidae</taxon>
        <taxon>Onygenales</taxon>
        <taxon>Arthrodermataceae</taxon>
        <taxon>Microsporum</taxon>
    </lineage>
</organism>
<keyword evidence="2" id="KW-0472">Membrane</keyword>
<dbReference type="OrthoDB" id="5299849at2759"/>
<name>C5FY09_ARTOC</name>
<dbReference type="OMA" id="FWLWIFI"/>
<reference evidence="4" key="1">
    <citation type="journal article" date="2012" name="MBio">
        <title>Comparative genome analysis of Trichophyton rubrum and related dermatophytes reveals candidate genes involved in infection.</title>
        <authorList>
            <person name="Martinez D.A."/>
            <person name="Oliver B.G."/>
            <person name="Graeser Y."/>
            <person name="Goldberg J.M."/>
            <person name="Li W."/>
            <person name="Martinez-Rossi N.M."/>
            <person name="Monod M."/>
            <person name="Shelest E."/>
            <person name="Barton R.C."/>
            <person name="Birch E."/>
            <person name="Brakhage A.A."/>
            <person name="Chen Z."/>
            <person name="Gurr S.J."/>
            <person name="Heiman D."/>
            <person name="Heitman J."/>
            <person name="Kosti I."/>
            <person name="Rossi A."/>
            <person name="Saif S."/>
            <person name="Samalova M."/>
            <person name="Saunders C.W."/>
            <person name="Shea T."/>
            <person name="Summerbell R.C."/>
            <person name="Xu J."/>
            <person name="Young S."/>
            <person name="Zeng Q."/>
            <person name="Birren B.W."/>
            <person name="Cuomo C.A."/>
            <person name="White T.C."/>
        </authorList>
    </citation>
    <scope>NUCLEOTIDE SEQUENCE [LARGE SCALE GENOMIC DNA]</scope>
    <source>
        <strain evidence="4">ATCC MYA-4605 / CBS 113480</strain>
    </source>
</reference>
<evidence type="ECO:0000256" key="2">
    <source>
        <dbReference type="SAM" id="Phobius"/>
    </source>
</evidence>
<feature type="compositionally biased region" description="Low complexity" evidence="1">
    <location>
        <begin position="119"/>
        <end position="147"/>
    </location>
</feature>
<keyword evidence="2" id="KW-1133">Transmembrane helix</keyword>
<accession>C5FY09</accession>
<proteinExistence type="predicted"/>
<evidence type="ECO:0000313" key="3">
    <source>
        <dbReference type="EMBL" id="EEQ34407.1"/>
    </source>
</evidence>
<dbReference type="HOGENOM" id="CLU_845162_0_0_1"/>
<evidence type="ECO:0000313" key="4">
    <source>
        <dbReference type="Proteomes" id="UP000002035"/>
    </source>
</evidence>
<dbReference type="InterPro" id="IPR018815">
    <property type="entry name" value="Incr_loss_mito_DNA_1"/>
</dbReference>
<dbReference type="EMBL" id="DS995707">
    <property type="protein sequence ID" value="EEQ34407.1"/>
    <property type="molecule type" value="Genomic_DNA"/>
</dbReference>
<dbReference type="GeneID" id="9225338"/>
<keyword evidence="4" id="KW-1185">Reference proteome</keyword>
<dbReference type="eggNOG" id="ENOG502RZTE">
    <property type="taxonomic scope" value="Eukaryota"/>
</dbReference>
<dbReference type="Proteomes" id="UP000002035">
    <property type="component" value="Unassembled WGS sequence"/>
</dbReference>
<protein>
    <submittedName>
        <fullName evidence="3">Uncharacterized protein</fullName>
    </submittedName>
</protein>
<dbReference type="RefSeq" id="XP_002843443.1">
    <property type="nucleotide sequence ID" value="XM_002843397.1"/>
</dbReference>
<dbReference type="PANTHER" id="PTHR28029:SF1">
    <property type="entry name" value="PROTEIN ILM1"/>
    <property type="match status" value="1"/>
</dbReference>
<sequence>MGRISSKTYIRLHALFQVALAIYLTTSRETVSGAELVYKVQDDLRIPFNLPRSPFAYCGILLLSFALFDLTLAIKLPTLNHILAVAEFIHRQQLRQQQERQQRESLLRSRSSAFTPIISRSRPPYTRPASTRTSSSSSTASTASDSSTSTELNDAALKITAEFSSLYRQLCLLLITLRSWIFMIVSLRIYLSPDTEWGAVSTAVPSTVTTIGMPGTSTMGAGSVATPFHNAGRTILWLDENMHLSGTGLNTAAAVSGPVSGVDVGDLKRKIVLGYGVLELMFSCWILFALREEKRRAESHLRSVGVGVGADMVAALR</sequence>
<evidence type="ECO:0000256" key="1">
    <source>
        <dbReference type="SAM" id="MobiDB-lite"/>
    </source>
</evidence>
<dbReference type="AlphaFoldDB" id="C5FY09"/>
<keyword evidence="2" id="KW-0812">Transmembrane</keyword>
<dbReference type="VEuPathDB" id="FungiDB:MCYG_07226"/>
<feature type="transmembrane region" description="Helical" evidence="2">
    <location>
        <begin position="170"/>
        <end position="191"/>
    </location>
</feature>
<feature type="region of interest" description="Disordered" evidence="1">
    <location>
        <begin position="118"/>
        <end position="147"/>
    </location>
</feature>